<dbReference type="Proteomes" id="UP000634043">
    <property type="component" value="Unassembled WGS sequence"/>
</dbReference>
<evidence type="ECO:0000313" key="2">
    <source>
        <dbReference type="EMBL" id="GGG19070.1"/>
    </source>
</evidence>
<keyword evidence="1" id="KW-0812">Transmembrane</keyword>
<sequence>MEEQRILFREKQRFKQFWLWALLLGLAAIMLAGFVYQVLLGGTFGNRPVSDVPLSILVALIGFGLPFFFYWITLTTEVMPGVLQMRFRPFHLKPVRIPLHTVRDFEKVTYDPIREYGGWGIRWGAKGKAYSTSGREGVLLRFYNQQPLLIGSQRAKELFLAIEQAKVLGKGIAD</sequence>
<proteinExistence type="predicted"/>
<evidence type="ECO:0000256" key="1">
    <source>
        <dbReference type="SAM" id="Phobius"/>
    </source>
</evidence>
<keyword evidence="1" id="KW-0472">Membrane</keyword>
<dbReference type="EMBL" id="BMFP01000004">
    <property type="protein sequence ID" value="GGG19070.1"/>
    <property type="molecule type" value="Genomic_DNA"/>
</dbReference>
<evidence type="ECO:0000313" key="3">
    <source>
        <dbReference type="Proteomes" id="UP000634043"/>
    </source>
</evidence>
<dbReference type="RefSeq" id="WP_188501744.1">
    <property type="nucleotide sequence ID" value="NZ_BMFP01000004.1"/>
</dbReference>
<name>A0ABQ1W8X8_9BACT</name>
<reference evidence="3" key="1">
    <citation type="journal article" date="2019" name="Int. J. Syst. Evol. Microbiol.">
        <title>The Global Catalogue of Microorganisms (GCM) 10K type strain sequencing project: providing services to taxonomists for standard genome sequencing and annotation.</title>
        <authorList>
            <consortium name="The Broad Institute Genomics Platform"/>
            <consortium name="The Broad Institute Genome Sequencing Center for Infectious Disease"/>
            <person name="Wu L."/>
            <person name="Ma J."/>
        </authorList>
    </citation>
    <scope>NUCLEOTIDE SEQUENCE [LARGE SCALE GENOMIC DNA]</scope>
    <source>
        <strain evidence="3">CGMCC 1.12749</strain>
    </source>
</reference>
<evidence type="ECO:0008006" key="4">
    <source>
        <dbReference type="Google" id="ProtNLM"/>
    </source>
</evidence>
<protein>
    <recommendedName>
        <fullName evidence="4">Bacterial Pleckstrin homology domain-containing protein</fullName>
    </recommendedName>
</protein>
<accession>A0ABQ1W8X8</accession>
<keyword evidence="3" id="KW-1185">Reference proteome</keyword>
<comment type="caution">
    <text evidence="2">The sequence shown here is derived from an EMBL/GenBank/DDBJ whole genome shotgun (WGS) entry which is preliminary data.</text>
</comment>
<dbReference type="Pfam" id="PF19638">
    <property type="entry name" value="DUF6141"/>
    <property type="match status" value="1"/>
</dbReference>
<gene>
    <name evidence="2" type="ORF">GCM10011323_24010</name>
</gene>
<feature type="transmembrane region" description="Helical" evidence="1">
    <location>
        <begin position="52"/>
        <end position="72"/>
    </location>
</feature>
<dbReference type="InterPro" id="IPR046139">
    <property type="entry name" value="DUF6141"/>
</dbReference>
<keyword evidence="1" id="KW-1133">Transmembrane helix</keyword>
<feature type="transmembrane region" description="Helical" evidence="1">
    <location>
        <begin position="17"/>
        <end position="40"/>
    </location>
</feature>
<organism evidence="2 3">
    <name type="scientific">Pontibacter amylolyticus</name>
    <dbReference type="NCBI Taxonomy" id="1424080"/>
    <lineage>
        <taxon>Bacteria</taxon>
        <taxon>Pseudomonadati</taxon>
        <taxon>Bacteroidota</taxon>
        <taxon>Cytophagia</taxon>
        <taxon>Cytophagales</taxon>
        <taxon>Hymenobacteraceae</taxon>
        <taxon>Pontibacter</taxon>
    </lineage>
</organism>